<feature type="domain" description="N-acetyltransferase" evidence="3">
    <location>
        <begin position="5"/>
        <end position="147"/>
    </location>
</feature>
<reference evidence="4 5" key="1">
    <citation type="journal article" date="2015" name="Stand. Genomic Sci.">
        <title>Genomic Encyclopedia of Bacterial and Archaeal Type Strains, Phase III: the genomes of soil and plant-associated and newly described type strains.</title>
        <authorList>
            <person name="Whitman W.B."/>
            <person name="Woyke T."/>
            <person name="Klenk H.P."/>
            <person name="Zhou Y."/>
            <person name="Lilburn T.G."/>
            <person name="Beck B.J."/>
            <person name="De Vos P."/>
            <person name="Vandamme P."/>
            <person name="Eisen J.A."/>
            <person name="Garrity G."/>
            <person name="Hugenholtz P."/>
            <person name="Kyrpides N.C."/>
        </authorList>
    </citation>
    <scope>NUCLEOTIDE SEQUENCE [LARGE SCALE GENOMIC DNA]</scope>
    <source>
        <strain evidence="4 5">A3</strain>
    </source>
</reference>
<dbReference type="CDD" id="cd04301">
    <property type="entry name" value="NAT_SF"/>
    <property type="match status" value="1"/>
</dbReference>
<evidence type="ECO:0000259" key="3">
    <source>
        <dbReference type="PROSITE" id="PS51186"/>
    </source>
</evidence>
<evidence type="ECO:0000256" key="2">
    <source>
        <dbReference type="ARBA" id="ARBA00023315"/>
    </source>
</evidence>
<dbReference type="Gene3D" id="3.40.630.30">
    <property type="match status" value="1"/>
</dbReference>
<dbReference type="EMBL" id="SLWQ01000007">
    <property type="protein sequence ID" value="TCO38912.1"/>
    <property type="molecule type" value="Genomic_DNA"/>
</dbReference>
<evidence type="ECO:0000256" key="1">
    <source>
        <dbReference type="ARBA" id="ARBA00022679"/>
    </source>
</evidence>
<sequence length="147" mass="16004">MTVTVTVRAARTYDAGAIAELCGELGYASTRQQVVCRLAAIEAEGQGCVLVAEDAAGMLVGWLHVGQAASLTDDVEGEIRGLVVREGSRGAGVGARLVEAAEQWARAHGCARMRVRSRLERERAHRFYERFGYARRKTQVVFDRPLG</sequence>
<dbReference type="InterPro" id="IPR016181">
    <property type="entry name" value="Acyl_CoA_acyltransferase"/>
</dbReference>
<keyword evidence="1 4" id="KW-0808">Transferase</keyword>
<keyword evidence="5" id="KW-1185">Reference proteome</keyword>
<gene>
    <name evidence="4" type="ORF">EV148_107200</name>
</gene>
<dbReference type="InterPro" id="IPR000182">
    <property type="entry name" value="GNAT_dom"/>
</dbReference>
<dbReference type="PROSITE" id="PS51186">
    <property type="entry name" value="GNAT"/>
    <property type="match status" value="1"/>
</dbReference>
<organism evidence="4 5">
    <name type="scientific">Dokdonella fugitiva</name>
    <dbReference type="NCBI Taxonomy" id="328517"/>
    <lineage>
        <taxon>Bacteria</taxon>
        <taxon>Pseudomonadati</taxon>
        <taxon>Pseudomonadota</taxon>
        <taxon>Gammaproteobacteria</taxon>
        <taxon>Lysobacterales</taxon>
        <taxon>Rhodanobacteraceae</taxon>
        <taxon>Dokdonella</taxon>
    </lineage>
</organism>
<accession>A0A4R2I4V8</accession>
<proteinExistence type="predicted"/>
<dbReference type="GO" id="GO:0016747">
    <property type="term" value="F:acyltransferase activity, transferring groups other than amino-acyl groups"/>
    <property type="evidence" value="ECO:0007669"/>
    <property type="project" value="InterPro"/>
</dbReference>
<evidence type="ECO:0000313" key="5">
    <source>
        <dbReference type="Proteomes" id="UP000294862"/>
    </source>
</evidence>
<comment type="caution">
    <text evidence="4">The sequence shown here is derived from an EMBL/GenBank/DDBJ whole genome shotgun (WGS) entry which is preliminary data.</text>
</comment>
<dbReference type="SUPFAM" id="SSF55729">
    <property type="entry name" value="Acyl-CoA N-acyltransferases (Nat)"/>
    <property type="match status" value="1"/>
</dbReference>
<dbReference type="OrthoDB" id="6456007at2"/>
<dbReference type="InterPro" id="IPR050832">
    <property type="entry name" value="Bact_Acetyltransf"/>
</dbReference>
<name>A0A4R2I4V8_9GAMM</name>
<protein>
    <submittedName>
        <fullName evidence="4">N-acetylglutamate synthase-like GNAT family acetyltransferase</fullName>
    </submittedName>
</protein>
<keyword evidence="2" id="KW-0012">Acyltransferase</keyword>
<dbReference type="AlphaFoldDB" id="A0A4R2I4V8"/>
<dbReference type="Proteomes" id="UP000294862">
    <property type="component" value="Unassembled WGS sequence"/>
</dbReference>
<dbReference type="PANTHER" id="PTHR43877:SF2">
    <property type="entry name" value="AMINOALKYLPHOSPHONATE N-ACETYLTRANSFERASE-RELATED"/>
    <property type="match status" value="1"/>
</dbReference>
<dbReference type="PANTHER" id="PTHR43877">
    <property type="entry name" value="AMINOALKYLPHOSPHONATE N-ACETYLTRANSFERASE-RELATED-RELATED"/>
    <property type="match status" value="1"/>
</dbReference>
<dbReference type="Pfam" id="PF00583">
    <property type="entry name" value="Acetyltransf_1"/>
    <property type="match status" value="1"/>
</dbReference>
<evidence type="ECO:0000313" key="4">
    <source>
        <dbReference type="EMBL" id="TCO38912.1"/>
    </source>
</evidence>